<name>A0ABV4E5C5_9GAMM</name>
<protein>
    <submittedName>
        <fullName evidence="1">Uncharacterized protein</fullName>
    </submittedName>
</protein>
<dbReference type="PROSITE" id="PS51257">
    <property type="entry name" value="PROKAR_LIPOPROTEIN"/>
    <property type="match status" value="1"/>
</dbReference>
<dbReference type="EMBL" id="JBGFFX010000003">
    <property type="protein sequence ID" value="MEY8770058.1"/>
    <property type="molecule type" value="Genomic_DNA"/>
</dbReference>
<keyword evidence="2" id="KW-1185">Reference proteome</keyword>
<proteinExistence type="predicted"/>
<sequence>MRRFWKPLSYFITLLLGGVLTLACLAALMIYSRVAPADEAFQQACPRFTPEEVREEYIRSWLRSAGENERKAAIGLDSLSFNTAPTFGNKMWFGKLQVSGSKGSDEAYVILDCRTGMFDYSGTELSSGR</sequence>
<gene>
    <name evidence="1" type="ORF">AB6T85_06390</name>
</gene>
<evidence type="ECO:0000313" key="1">
    <source>
        <dbReference type="EMBL" id="MEY8770058.1"/>
    </source>
</evidence>
<dbReference type="RefSeq" id="WP_253456165.1">
    <property type="nucleotide sequence ID" value="NZ_JBGFFX010000003.1"/>
</dbReference>
<comment type="caution">
    <text evidence="1">The sequence shown here is derived from an EMBL/GenBank/DDBJ whole genome shotgun (WGS) entry which is preliminary data.</text>
</comment>
<organism evidence="1 2">
    <name type="scientific">Erwinia aeris</name>
    <dbReference type="NCBI Taxonomy" id="3239803"/>
    <lineage>
        <taxon>Bacteria</taxon>
        <taxon>Pseudomonadati</taxon>
        <taxon>Pseudomonadota</taxon>
        <taxon>Gammaproteobacteria</taxon>
        <taxon>Enterobacterales</taxon>
        <taxon>Erwiniaceae</taxon>
        <taxon>Erwinia</taxon>
    </lineage>
</organism>
<evidence type="ECO:0000313" key="2">
    <source>
        <dbReference type="Proteomes" id="UP001565243"/>
    </source>
</evidence>
<reference evidence="1 2" key="1">
    <citation type="submission" date="2024-07" db="EMBL/GenBank/DDBJ databases">
        <authorList>
            <person name="Hebao G."/>
        </authorList>
    </citation>
    <scope>NUCLEOTIDE SEQUENCE [LARGE SCALE GENOMIC DNA]</scope>
    <source>
        <strain evidence="1 2">ACCC 02193</strain>
    </source>
</reference>
<accession>A0ABV4E5C5</accession>
<dbReference type="Proteomes" id="UP001565243">
    <property type="component" value="Unassembled WGS sequence"/>
</dbReference>